<feature type="transmembrane region" description="Helical" evidence="2">
    <location>
        <begin position="48"/>
        <end position="71"/>
    </location>
</feature>
<protein>
    <submittedName>
        <fullName evidence="3">Uncharacterized protein</fullName>
    </submittedName>
</protein>
<dbReference type="GeneID" id="60697894"/>
<dbReference type="PROSITE" id="PS51257">
    <property type="entry name" value="PROKAR_LIPOPROTEIN"/>
    <property type="match status" value="1"/>
</dbReference>
<dbReference type="Proteomes" id="UP000363590">
    <property type="component" value="Chromosome"/>
</dbReference>
<reference evidence="3 4" key="1">
    <citation type="submission" date="2019-10" db="EMBL/GenBank/DDBJ databases">
        <authorList>
            <person name="Wang R."/>
        </authorList>
    </citation>
    <scope>NUCLEOTIDE SEQUENCE [LARGE SCALE GENOMIC DNA]</scope>
    <source>
        <strain evidence="3 4">ATCC 19377</strain>
    </source>
</reference>
<proteinExistence type="predicted"/>
<sequence>MKDTNMPGAWAKICAKIIVPSAVVTLTMGLLACVANSILGTAGHDISFLADMVAAFGILVFTACIMGEMWASFTGNKAKQSLYDNAWHETKLSYAKAFRHFGKRPNCLHEMGAIGIDLVTHAHKQQSAGRQSGRKAGGHKKSASSSSDDSAGGEPPASLPLLCTVHDLAVLLQVSPKTLQNKPQSALPPAVFIPGCRGPRYHLRDVIAWLNSFPVGGMKPPRKPTGKRGRPRIATSAQIAAVRGKGV</sequence>
<feature type="compositionally biased region" description="Low complexity" evidence="1">
    <location>
        <begin position="143"/>
        <end position="153"/>
    </location>
</feature>
<dbReference type="EMBL" id="CP045571">
    <property type="protein sequence ID" value="QFX97732.1"/>
    <property type="molecule type" value="Genomic_DNA"/>
</dbReference>
<dbReference type="KEGG" id="atx:GCD22_03713"/>
<accession>A0A5P9XV92</accession>
<evidence type="ECO:0000313" key="4">
    <source>
        <dbReference type="Proteomes" id="UP000363590"/>
    </source>
</evidence>
<evidence type="ECO:0000313" key="3">
    <source>
        <dbReference type="EMBL" id="QFX97732.1"/>
    </source>
</evidence>
<evidence type="ECO:0000256" key="2">
    <source>
        <dbReference type="SAM" id="Phobius"/>
    </source>
</evidence>
<dbReference type="RefSeq" id="WP_140391108.1">
    <property type="nucleotide sequence ID" value="NZ_CP045571.1"/>
</dbReference>
<keyword evidence="2" id="KW-0472">Membrane</keyword>
<feature type="compositionally biased region" description="Basic residues" evidence="1">
    <location>
        <begin position="132"/>
        <end position="142"/>
    </location>
</feature>
<feature type="transmembrane region" description="Helical" evidence="2">
    <location>
        <begin position="21"/>
        <end position="42"/>
    </location>
</feature>
<keyword evidence="2" id="KW-0812">Transmembrane</keyword>
<gene>
    <name evidence="3" type="ORF">GCD22_03713</name>
</gene>
<name>A0A5P9XV92_ACITH</name>
<feature type="region of interest" description="Disordered" evidence="1">
    <location>
        <begin position="125"/>
        <end position="156"/>
    </location>
</feature>
<keyword evidence="2" id="KW-1133">Transmembrane helix</keyword>
<organism evidence="3 4">
    <name type="scientific">Acidithiobacillus thiooxidans ATCC 19377</name>
    <dbReference type="NCBI Taxonomy" id="637390"/>
    <lineage>
        <taxon>Bacteria</taxon>
        <taxon>Pseudomonadati</taxon>
        <taxon>Pseudomonadota</taxon>
        <taxon>Acidithiobacillia</taxon>
        <taxon>Acidithiobacillales</taxon>
        <taxon>Acidithiobacillaceae</taxon>
        <taxon>Acidithiobacillus</taxon>
    </lineage>
</organism>
<evidence type="ECO:0000256" key="1">
    <source>
        <dbReference type="SAM" id="MobiDB-lite"/>
    </source>
</evidence>
<dbReference type="AlphaFoldDB" id="A0A5P9XV92"/>